<name>A0A1Y2CK03_9FUNG</name>
<dbReference type="EMBL" id="MCGO01000014">
    <property type="protein sequence ID" value="ORY47316.1"/>
    <property type="molecule type" value="Genomic_DNA"/>
</dbReference>
<keyword evidence="1" id="KW-0732">Signal</keyword>
<dbReference type="OrthoDB" id="674948at2759"/>
<dbReference type="PANTHER" id="PTHR40129:SF2">
    <property type="entry name" value="KETOPANTOATE REDUCTASE N-TERMINAL DOMAIN-CONTAINING PROTEIN"/>
    <property type="match status" value="1"/>
</dbReference>
<dbReference type="STRING" id="329046.A0A1Y2CK03"/>
<keyword evidence="3" id="KW-1185">Reference proteome</keyword>
<feature type="chain" id="PRO_5013208889" description="NAD(P)-binding protein" evidence="1">
    <location>
        <begin position="20"/>
        <end position="285"/>
    </location>
</feature>
<accession>A0A1Y2CK03</accession>
<feature type="signal peptide" evidence="1">
    <location>
        <begin position="1"/>
        <end position="19"/>
    </location>
</feature>
<gene>
    <name evidence="2" type="ORF">BCR33DRAFT_783071</name>
</gene>
<dbReference type="Gene3D" id="3.40.50.720">
    <property type="entry name" value="NAD(P)-binding Rossmann-like Domain"/>
    <property type="match status" value="1"/>
</dbReference>
<evidence type="ECO:0000313" key="3">
    <source>
        <dbReference type="Proteomes" id="UP000193642"/>
    </source>
</evidence>
<evidence type="ECO:0000313" key="2">
    <source>
        <dbReference type="EMBL" id="ORY47316.1"/>
    </source>
</evidence>
<dbReference type="Proteomes" id="UP000193642">
    <property type="component" value="Unassembled WGS sequence"/>
</dbReference>
<evidence type="ECO:0008006" key="4">
    <source>
        <dbReference type="Google" id="ProtNLM"/>
    </source>
</evidence>
<dbReference type="AlphaFoldDB" id="A0A1Y2CK03"/>
<dbReference type="InterPro" id="IPR036291">
    <property type="entry name" value="NAD(P)-bd_dom_sf"/>
</dbReference>
<dbReference type="PANTHER" id="PTHR40129">
    <property type="entry name" value="KETOPANTOATE REDUCTASE N-TERMINAL DOMAIN-CONTAINING PROTEIN"/>
    <property type="match status" value="1"/>
</dbReference>
<protein>
    <recommendedName>
        <fullName evidence="4">NAD(P)-binding protein</fullName>
    </recommendedName>
</protein>
<reference evidence="2 3" key="1">
    <citation type="submission" date="2016-07" db="EMBL/GenBank/DDBJ databases">
        <title>Pervasive Adenine N6-methylation of Active Genes in Fungi.</title>
        <authorList>
            <consortium name="DOE Joint Genome Institute"/>
            <person name="Mondo S.J."/>
            <person name="Dannebaum R.O."/>
            <person name="Kuo R.C."/>
            <person name="Labutti K."/>
            <person name="Haridas S."/>
            <person name="Kuo A."/>
            <person name="Salamov A."/>
            <person name="Ahrendt S.R."/>
            <person name="Lipzen A."/>
            <person name="Sullivan W."/>
            <person name="Andreopoulos W.B."/>
            <person name="Clum A."/>
            <person name="Lindquist E."/>
            <person name="Daum C."/>
            <person name="Ramamoorthy G.K."/>
            <person name="Gryganskyi A."/>
            <person name="Culley D."/>
            <person name="Magnuson J.K."/>
            <person name="James T.Y."/>
            <person name="O'Malley M.A."/>
            <person name="Stajich J.E."/>
            <person name="Spatafora J.W."/>
            <person name="Visel A."/>
            <person name="Grigoriev I.V."/>
        </authorList>
    </citation>
    <scope>NUCLEOTIDE SEQUENCE [LARGE SCALE GENOMIC DNA]</scope>
    <source>
        <strain evidence="2 3">JEL800</strain>
    </source>
</reference>
<organism evidence="2 3">
    <name type="scientific">Rhizoclosmatium globosum</name>
    <dbReference type="NCBI Taxonomy" id="329046"/>
    <lineage>
        <taxon>Eukaryota</taxon>
        <taxon>Fungi</taxon>
        <taxon>Fungi incertae sedis</taxon>
        <taxon>Chytridiomycota</taxon>
        <taxon>Chytridiomycota incertae sedis</taxon>
        <taxon>Chytridiomycetes</taxon>
        <taxon>Chytridiales</taxon>
        <taxon>Chytriomycetaceae</taxon>
        <taxon>Rhizoclosmatium</taxon>
    </lineage>
</organism>
<dbReference type="SUPFAM" id="SSF51735">
    <property type="entry name" value="NAD(P)-binding Rossmann-fold domains"/>
    <property type="match status" value="1"/>
</dbReference>
<comment type="caution">
    <text evidence="2">The sequence shown here is derived from an EMBL/GenBank/DDBJ whole genome shotgun (WGS) entry which is preliminary data.</text>
</comment>
<proteinExistence type="predicted"/>
<evidence type="ECO:0000256" key="1">
    <source>
        <dbReference type="SAM" id="SignalP"/>
    </source>
</evidence>
<sequence length="285" mass="31588">MGAQVELLILGLGWTGTYVADECRKDNVSFAGTTRDGRNGSIAFAFDPLSTDPTPFAVLPPATTVLITFPLLSEIAAERLTRFYAETHGGAGKTRWILLGSTGNYGPIGTSGGPWCDRHSPLINLADRNKGEARILELYPQSATVLHLAGLYDEKTRNPRNFIARIAGTKAAVAERKSVHYIHGVDVARAVIAVHRNWRSGEARWIITNMRVYDWWDFLGSAVPTGWVAKEGVGEDQPVHWVWVLELMKEQGVKALPRSAEELGKGISSREFWETFRILPKYTQL</sequence>